<evidence type="ECO:0000313" key="9">
    <source>
        <dbReference type="EMBL" id="KAA8909403.1"/>
    </source>
</evidence>
<evidence type="ECO:0000256" key="5">
    <source>
        <dbReference type="ARBA" id="ARBA00023180"/>
    </source>
</evidence>
<keyword evidence="5" id="KW-0325">Glycoprotein</keyword>
<keyword evidence="10" id="KW-1185">Reference proteome</keyword>
<evidence type="ECO:0000256" key="7">
    <source>
        <dbReference type="SAM" id="Phobius"/>
    </source>
</evidence>
<dbReference type="PROSITE" id="PS50022">
    <property type="entry name" value="FA58C_3"/>
    <property type="match status" value="1"/>
</dbReference>
<dbReference type="Gene3D" id="1.50.10.10">
    <property type="match status" value="1"/>
</dbReference>
<feature type="transmembrane region" description="Helical" evidence="7">
    <location>
        <begin position="141"/>
        <end position="160"/>
    </location>
</feature>
<evidence type="ECO:0000256" key="2">
    <source>
        <dbReference type="ARBA" id="ARBA00006768"/>
    </source>
</evidence>
<dbReference type="GO" id="GO:0005993">
    <property type="term" value="P:trehalose catabolic process"/>
    <property type="evidence" value="ECO:0007669"/>
    <property type="project" value="TreeGrafter"/>
</dbReference>
<dbReference type="GO" id="GO:0009277">
    <property type="term" value="C:fungal-type cell wall"/>
    <property type="evidence" value="ECO:0007669"/>
    <property type="project" value="TreeGrafter"/>
</dbReference>
<dbReference type="InterPro" id="IPR037018">
    <property type="entry name" value="GH65_N"/>
</dbReference>
<dbReference type="Pfam" id="PF00754">
    <property type="entry name" value="F5_F8_type_C"/>
    <property type="match status" value="1"/>
</dbReference>
<gene>
    <name evidence="9" type="ORF">FN846DRAFT_942617</name>
</gene>
<dbReference type="InterPro" id="IPR012341">
    <property type="entry name" value="6hp_glycosidase-like_sf"/>
</dbReference>
<proteinExistence type="inferred from homology"/>
<evidence type="ECO:0000256" key="1">
    <source>
        <dbReference type="ARBA" id="ARBA00001576"/>
    </source>
</evidence>
<dbReference type="InParanoid" id="A0A5J5F1G8"/>
<dbReference type="InterPro" id="IPR005195">
    <property type="entry name" value="Glyco_hydro_65_M"/>
</dbReference>
<dbReference type="EC" id="3.2.1.28" evidence="3"/>
<reference evidence="9 10" key="1">
    <citation type="submission" date="2019-09" db="EMBL/GenBank/DDBJ databases">
        <title>Draft genome of the ectomycorrhizal ascomycete Sphaerosporella brunnea.</title>
        <authorList>
            <consortium name="DOE Joint Genome Institute"/>
            <person name="Benucci G.M."/>
            <person name="Marozzi G."/>
            <person name="Antonielli L."/>
            <person name="Sanchez S."/>
            <person name="Marco P."/>
            <person name="Wang X."/>
            <person name="Falini L.B."/>
            <person name="Barry K."/>
            <person name="Haridas S."/>
            <person name="Lipzen A."/>
            <person name="Labutti K."/>
            <person name="Grigoriev I.V."/>
            <person name="Murat C."/>
            <person name="Martin F."/>
            <person name="Albertini E."/>
            <person name="Donnini D."/>
            <person name="Bonito G."/>
        </authorList>
    </citation>
    <scope>NUCLEOTIDE SEQUENCE [LARGE SCALE GENOMIC DNA]</scope>
    <source>
        <strain evidence="9 10">Sb_GMNB300</strain>
    </source>
</reference>
<dbReference type="AlphaFoldDB" id="A0A5J5F1G8"/>
<dbReference type="OrthoDB" id="200349at2759"/>
<dbReference type="SUPFAM" id="SSF74650">
    <property type="entry name" value="Galactose mutarotase-like"/>
    <property type="match status" value="1"/>
</dbReference>
<dbReference type="SUPFAM" id="SSF49785">
    <property type="entry name" value="Galactose-binding domain-like"/>
    <property type="match status" value="1"/>
</dbReference>
<sequence>MPDRHASRSTEHSRPTLRVQEARHPCPAAAAPPVRSAAASPPQRCVDPGAGHDAGQSAEGAIPQMEGCCGASAGGRGGGGGGGDVERQPQPRGARACGYNTFAPPPSLAHYYSFYHPDDCEEAAEVANWHWFWLRNTMTRLVLGSAVLLLLALATLSWAFPAAEHLAARQLAAPGPRDPFNVSRPANMSEYDPETWTLGTHSFVPNAWQVQPYVANGYHGSRLTAEGAGYWRIRNETGSVWPINGWPLDNPRQTFATIAGFWDEQRNTTRTNFPELLKKGGESVISGIPTWSSFVVATADGKHAYAPGVDPETVESFHQTLSLKDGIVTTQVRWRPVEGGQAYDLTFTVLAHMSRINLGMMKIDIGCPGDDKLIITDLLDGQGAQRTTFVGKAVEDKDDLIWTAVHPTGISNVTAYEFSTLDLEYGANAAVVKGSRKNAEARSWVSTNDSTVAQEYTLAPRGQKLTILKYVGIASTDAFADPETTAYDAAITAKKVGWKKLLAEHKAAWAALWDDADVEIPGKDVEELQISIRASLFHLLSNVRSAAEGPGIGDNSISVGGLTSDSYAGLVFWDADLWMLPGLLVLHPEHAANINDYRYRLLGQAKENAKEYGLQGALYPWTSARFGNCTGTGPCSDYQYHLNTDIALVHWHQFLTTGDMNWFKAKGWPVISAIADMWASLAVKAPHDDQDGLKKGMYTVNNVTDPDEYANHVDNGAFTNAGVKVIMGIAGQAAALVNASANPKWKDVEANMFIPYNTEAGIIPEYAQMNGSVEIKQADVVLINYPLEFRLNETQAQHDLDFYARAQSPDGPAMTWAIFAIDALDLSPHGCASWTYFLTASQPYLREPWYQFSEQIIDDIYVNGNTNPAFPFLTGHGGFLQVPTHGFTGYRPRLDAFYLDPSLPPQLTHGVTVKGMKHRGASFNVHVGLQNTIVTRRDTNNTAPVTVRIADRNVKGGDYTLLPGQRLVVPTRRPDLNGTDIPGNKAECKAATSSSIYMPGQFPLAAVDGSNHTQWRPASPEPASLVVDLGRETEFGLVSMNWAQWPPLRWELEVSADSKRWNRVYQGQVEISEPWDEKEALEVRMRTGNTTVVELDAKVQGRWLRLTVEGDRSGQGAGGTVAQLAVV</sequence>
<protein>
    <recommendedName>
        <fullName evidence="3">alpha,alpha-trehalase</fullName>
        <ecNumber evidence="3">3.2.1.28</ecNumber>
    </recommendedName>
</protein>
<feature type="compositionally biased region" description="Low complexity" evidence="6">
    <location>
        <begin position="25"/>
        <end position="42"/>
    </location>
</feature>
<keyword evidence="4 9" id="KW-0378">Hydrolase</keyword>
<dbReference type="InterPro" id="IPR008979">
    <property type="entry name" value="Galactose-bd-like_sf"/>
</dbReference>
<comment type="similarity">
    <text evidence="2">Belongs to the glycosyl hydrolase 65 family.</text>
</comment>
<dbReference type="FunFam" id="1.50.10.10:FF:000032">
    <property type="entry name" value="Vacuolar acid trehalase"/>
    <property type="match status" value="1"/>
</dbReference>
<dbReference type="Gene3D" id="2.70.98.40">
    <property type="entry name" value="Glycoside hydrolase, family 65, N-terminal domain"/>
    <property type="match status" value="1"/>
</dbReference>
<feature type="region of interest" description="Disordered" evidence="6">
    <location>
        <begin position="1"/>
        <end position="58"/>
    </location>
</feature>
<dbReference type="Pfam" id="PF03636">
    <property type="entry name" value="Glyco_hydro_65N"/>
    <property type="match status" value="1"/>
</dbReference>
<name>A0A5J5F1G8_9PEZI</name>
<dbReference type="InterPro" id="IPR000421">
    <property type="entry name" value="FA58C"/>
</dbReference>
<dbReference type="GO" id="GO:0004555">
    <property type="term" value="F:alpha,alpha-trehalase activity"/>
    <property type="evidence" value="ECO:0007669"/>
    <property type="project" value="UniProtKB-EC"/>
</dbReference>
<dbReference type="EMBL" id="VXIS01000058">
    <property type="protein sequence ID" value="KAA8909403.1"/>
    <property type="molecule type" value="Genomic_DNA"/>
</dbReference>
<evidence type="ECO:0000256" key="3">
    <source>
        <dbReference type="ARBA" id="ARBA00012757"/>
    </source>
</evidence>
<keyword evidence="7" id="KW-1133">Transmembrane helix</keyword>
<feature type="compositionally biased region" description="Basic and acidic residues" evidence="6">
    <location>
        <begin position="1"/>
        <end position="24"/>
    </location>
</feature>
<dbReference type="InterPro" id="IPR005196">
    <property type="entry name" value="Glyco_hydro_65_N"/>
</dbReference>
<dbReference type="InterPro" id="IPR011013">
    <property type="entry name" value="Gal_mutarotase_sf_dom"/>
</dbReference>
<evidence type="ECO:0000313" key="10">
    <source>
        <dbReference type="Proteomes" id="UP000326924"/>
    </source>
</evidence>
<feature type="domain" description="F5/8 type C" evidence="8">
    <location>
        <begin position="971"/>
        <end position="1127"/>
    </location>
</feature>
<dbReference type="FunCoup" id="A0A5J5F1G8">
    <property type="interactions" value="59"/>
</dbReference>
<comment type="caution">
    <text evidence="9">The sequence shown here is derived from an EMBL/GenBank/DDBJ whole genome shotgun (WGS) entry which is preliminary data.</text>
</comment>
<organism evidence="9 10">
    <name type="scientific">Sphaerosporella brunnea</name>
    <dbReference type="NCBI Taxonomy" id="1250544"/>
    <lineage>
        <taxon>Eukaryota</taxon>
        <taxon>Fungi</taxon>
        <taxon>Dikarya</taxon>
        <taxon>Ascomycota</taxon>
        <taxon>Pezizomycotina</taxon>
        <taxon>Pezizomycetes</taxon>
        <taxon>Pezizales</taxon>
        <taxon>Pyronemataceae</taxon>
        <taxon>Sphaerosporella</taxon>
    </lineage>
</organism>
<evidence type="ECO:0000256" key="4">
    <source>
        <dbReference type="ARBA" id="ARBA00022801"/>
    </source>
</evidence>
<dbReference type="Proteomes" id="UP000326924">
    <property type="component" value="Unassembled WGS sequence"/>
</dbReference>
<keyword evidence="7" id="KW-0472">Membrane</keyword>
<evidence type="ECO:0000256" key="6">
    <source>
        <dbReference type="SAM" id="MobiDB-lite"/>
    </source>
</evidence>
<dbReference type="Gene3D" id="2.60.120.260">
    <property type="entry name" value="Galactose-binding domain-like"/>
    <property type="match status" value="1"/>
</dbReference>
<dbReference type="SUPFAM" id="SSF48208">
    <property type="entry name" value="Six-hairpin glycosidases"/>
    <property type="match status" value="1"/>
</dbReference>
<dbReference type="InterPro" id="IPR008928">
    <property type="entry name" value="6-hairpin_glycosidase_sf"/>
</dbReference>
<dbReference type="Pfam" id="PF03632">
    <property type="entry name" value="Glyco_hydro_65m"/>
    <property type="match status" value="1"/>
</dbReference>
<evidence type="ECO:0000259" key="8">
    <source>
        <dbReference type="PROSITE" id="PS50022"/>
    </source>
</evidence>
<dbReference type="GO" id="GO:0030246">
    <property type="term" value="F:carbohydrate binding"/>
    <property type="evidence" value="ECO:0007669"/>
    <property type="project" value="InterPro"/>
</dbReference>
<comment type="catalytic activity">
    <reaction evidence="1">
        <text>alpha,alpha-trehalose + H2O = alpha-D-glucose + beta-D-glucose</text>
        <dbReference type="Rhea" id="RHEA:32675"/>
        <dbReference type="ChEBI" id="CHEBI:15377"/>
        <dbReference type="ChEBI" id="CHEBI:15903"/>
        <dbReference type="ChEBI" id="CHEBI:16551"/>
        <dbReference type="ChEBI" id="CHEBI:17925"/>
        <dbReference type="EC" id="3.2.1.28"/>
    </reaction>
</comment>
<dbReference type="PANTHER" id="PTHR11051:SF8">
    <property type="entry name" value="PROTEIN-GLUCOSYLGALACTOSYLHYDROXYLYSINE GLUCOSIDASE"/>
    <property type="match status" value="1"/>
</dbReference>
<keyword evidence="7" id="KW-0812">Transmembrane</keyword>
<dbReference type="PANTHER" id="PTHR11051">
    <property type="entry name" value="GLYCOSYL HYDROLASE-RELATED"/>
    <property type="match status" value="1"/>
</dbReference>
<accession>A0A5J5F1G8</accession>